<evidence type="ECO:0000313" key="1">
    <source>
        <dbReference type="EMBL" id="KAK4412190.1"/>
    </source>
</evidence>
<gene>
    <name evidence="1" type="ORF">Salat_2969900</name>
</gene>
<organism evidence="1 2">
    <name type="scientific">Sesamum alatum</name>
    <dbReference type="NCBI Taxonomy" id="300844"/>
    <lineage>
        <taxon>Eukaryota</taxon>
        <taxon>Viridiplantae</taxon>
        <taxon>Streptophyta</taxon>
        <taxon>Embryophyta</taxon>
        <taxon>Tracheophyta</taxon>
        <taxon>Spermatophyta</taxon>
        <taxon>Magnoliopsida</taxon>
        <taxon>eudicotyledons</taxon>
        <taxon>Gunneridae</taxon>
        <taxon>Pentapetalae</taxon>
        <taxon>asterids</taxon>
        <taxon>lamiids</taxon>
        <taxon>Lamiales</taxon>
        <taxon>Pedaliaceae</taxon>
        <taxon>Sesamum</taxon>
    </lineage>
</organism>
<sequence length="132" mass="14705">MSILECGLRVGARLDGMGRAILPSSTQYDALSSPPVARRPTKTDALAHRRKGSFFIVYCSGASSNLQARETSLSERRKSYSLTYAISRTRRNNLLDFFVPSLTHDQWLDHALAFRPPTTNLLMSGYPGFPPQ</sequence>
<proteinExistence type="predicted"/>
<dbReference type="Proteomes" id="UP001293254">
    <property type="component" value="Unassembled WGS sequence"/>
</dbReference>
<reference evidence="1" key="1">
    <citation type="submission" date="2020-06" db="EMBL/GenBank/DDBJ databases">
        <authorList>
            <person name="Li T."/>
            <person name="Hu X."/>
            <person name="Zhang T."/>
            <person name="Song X."/>
            <person name="Zhang H."/>
            <person name="Dai N."/>
            <person name="Sheng W."/>
            <person name="Hou X."/>
            <person name="Wei L."/>
        </authorList>
    </citation>
    <scope>NUCLEOTIDE SEQUENCE</scope>
    <source>
        <strain evidence="1">3651</strain>
        <tissue evidence="1">Leaf</tissue>
    </source>
</reference>
<protein>
    <submittedName>
        <fullName evidence="1">Uncharacterized protein</fullName>
    </submittedName>
</protein>
<accession>A0AAE2C845</accession>
<comment type="caution">
    <text evidence="1">The sequence shown here is derived from an EMBL/GenBank/DDBJ whole genome shotgun (WGS) entry which is preliminary data.</text>
</comment>
<dbReference type="AlphaFoldDB" id="A0AAE2C845"/>
<dbReference type="EMBL" id="JACGWO010000020">
    <property type="protein sequence ID" value="KAK4412190.1"/>
    <property type="molecule type" value="Genomic_DNA"/>
</dbReference>
<reference evidence="1" key="2">
    <citation type="journal article" date="2024" name="Plant">
        <title>Genomic evolution and insights into agronomic trait innovations of Sesamum species.</title>
        <authorList>
            <person name="Miao H."/>
            <person name="Wang L."/>
            <person name="Qu L."/>
            <person name="Liu H."/>
            <person name="Sun Y."/>
            <person name="Le M."/>
            <person name="Wang Q."/>
            <person name="Wei S."/>
            <person name="Zheng Y."/>
            <person name="Lin W."/>
            <person name="Duan Y."/>
            <person name="Cao H."/>
            <person name="Xiong S."/>
            <person name="Wang X."/>
            <person name="Wei L."/>
            <person name="Li C."/>
            <person name="Ma Q."/>
            <person name="Ju M."/>
            <person name="Zhao R."/>
            <person name="Li G."/>
            <person name="Mu C."/>
            <person name="Tian Q."/>
            <person name="Mei H."/>
            <person name="Zhang T."/>
            <person name="Gao T."/>
            <person name="Zhang H."/>
        </authorList>
    </citation>
    <scope>NUCLEOTIDE SEQUENCE</scope>
    <source>
        <strain evidence="1">3651</strain>
    </source>
</reference>
<keyword evidence="2" id="KW-1185">Reference proteome</keyword>
<evidence type="ECO:0000313" key="2">
    <source>
        <dbReference type="Proteomes" id="UP001293254"/>
    </source>
</evidence>
<name>A0AAE2C845_9LAMI</name>